<protein>
    <submittedName>
        <fullName evidence="1">Uncharacterized protein</fullName>
    </submittedName>
</protein>
<accession>X0GJU8</accession>
<proteinExistence type="predicted"/>
<evidence type="ECO:0000313" key="1">
    <source>
        <dbReference type="EMBL" id="EXL63897.1"/>
    </source>
</evidence>
<gene>
    <name evidence="1" type="ORF">FOPG_19831</name>
</gene>
<dbReference type="OrthoDB" id="269822at2759"/>
<feature type="non-terminal residue" evidence="1">
    <location>
        <position position="200"/>
    </location>
</feature>
<dbReference type="AlphaFoldDB" id="X0GJU8"/>
<dbReference type="Proteomes" id="UP000030676">
    <property type="component" value="Unassembled WGS sequence"/>
</dbReference>
<organism evidence="1">
    <name type="scientific">Fusarium oxysporum f. sp. conglutinans race 2 54008</name>
    <dbReference type="NCBI Taxonomy" id="1089457"/>
    <lineage>
        <taxon>Eukaryota</taxon>
        <taxon>Fungi</taxon>
        <taxon>Dikarya</taxon>
        <taxon>Ascomycota</taxon>
        <taxon>Pezizomycotina</taxon>
        <taxon>Sordariomycetes</taxon>
        <taxon>Hypocreomycetidae</taxon>
        <taxon>Hypocreales</taxon>
        <taxon>Nectriaceae</taxon>
        <taxon>Fusarium</taxon>
        <taxon>Fusarium oxysporum species complex</taxon>
    </lineage>
</organism>
<reference evidence="1" key="1">
    <citation type="submission" date="2011-11" db="EMBL/GenBank/DDBJ databases">
        <title>The Genome Sequence of Fusarium oxysporum PHW808.</title>
        <authorList>
            <consortium name="The Broad Institute Genome Sequencing Platform"/>
            <person name="Ma L.-J."/>
            <person name="Gale L.R."/>
            <person name="Schwartz D.C."/>
            <person name="Zhou S."/>
            <person name="Corby-Kistler H."/>
            <person name="Young S.K."/>
            <person name="Zeng Q."/>
            <person name="Gargeya S."/>
            <person name="Fitzgerald M."/>
            <person name="Haas B."/>
            <person name="Abouelleil A."/>
            <person name="Alvarado L."/>
            <person name="Arachchi H.M."/>
            <person name="Berlin A."/>
            <person name="Brown A."/>
            <person name="Chapman S.B."/>
            <person name="Chen Z."/>
            <person name="Dunbar C."/>
            <person name="Freedman E."/>
            <person name="Gearin G."/>
            <person name="Goldberg J."/>
            <person name="Griggs A."/>
            <person name="Gujja S."/>
            <person name="Heiman D."/>
            <person name="Howarth C."/>
            <person name="Larson L."/>
            <person name="Lui A."/>
            <person name="MacDonald P.J.P."/>
            <person name="Montmayeur A."/>
            <person name="Murphy C."/>
            <person name="Neiman D."/>
            <person name="Pearson M."/>
            <person name="Priest M."/>
            <person name="Roberts A."/>
            <person name="Saif S."/>
            <person name="Shea T."/>
            <person name="Shenoy N."/>
            <person name="Sisk P."/>
            <person name="Stolte C."/>
            <person name="Sykes S."/>
            <person name="Wortman J."/>
            <person name="Nusbaum C."/>
            <person name="Birren B."/>
        </authorList>
    </citation>
    <scope>NUCLEOTIDE SEQUENCE [LARGE SCALE GENOMIC DNA]</scope>
    <source>
        <strain evidence="1">54008</strain>
    </source>
</reference>
<dbReference type="InterPro" id="IPR011992">
    <property type="entry name" value="EF-hand-dom_pair"/>
</dbReference>
<reference evidence="1" key="2">
    <citation type="submission" date="2014-03" db="EMBL/GenBank/DDBJ databases">
        <title>The Genome Annotation of Fusarium oxysporum PHW808.</title>
        <authorList>
            <consortium name="The Broad Institute Genomics Platform"/>
            <person name="Ma L.-J."/>
            <person name="Corby-Kistler H."/>
            <person name="Broz K."/>
            <person name="Gale L.R."/>
            <person name="Jonkers W."/>
            <person name="O'Donnell K."/>
            <person name="Ploetz R."/>
            <person name="Steinberg C."/>
            <person name="Schwartz D.C."/>
            <person name="VanEtten H."/>
            <person name="Zhou S."/>
            <person name="Young S.K."/>
            <person name="Zeng Q."/>
            <person name="Gargeya S."/>
            <person name="Fitzgerald M."/>
            <person name="Abouelleil A."/>
            <person name="Alvarado L."/>
            <person name="Chapman S.B."/>
            <person name="Gainer-Dewar J."/>
            <person name="Goldberg J."/>
            <person name="Griggs A."/>
            <person name="Gujja S."/>
            <person name="Hansen M."/>
            <person name="Howarth C."/>
            <person name="Imamovic A."/>
            <person name="Ireland A."/>
            <person name="Larimer J."/>
            <person name="McCowan C."/>
            <person name="Murphy C."/>
            <person name="Pearson M."/>
            <person name="Poon T.W."/>
            <person name="Priest M."/>
            <person name="Roberts A."/>
            <person name="Saif S."/>
            <person name="Shea T."/>
            <person name="Sykes S."/>
            <person name="Wortman J."/>
            <person name="Nusbaum C."/>
            <person name="Birren B."/>
        </authorList>
    </citation>
    <scope>NUCLEOTIDE SEQUENCE</scope>
    <source>
        <strain evidence="1">54008</strain>
    </source>
</reference>
<dbReference type="HOGENOM" id="CLU_1369133_0_0_1"/>
<sequence length="200" mass="23292">MENIMGDGLDAIWIPFTRLATSEKNQISSQLQVYLDNLRNSRAKLLHIVTDNEEVLNRWTGFLEATLTYRQGSMTTLMAFDDGAMAQYWQTEMISEFGNQPRDPEQEELDMAGVKRVCQNLHIYTSQWTLQTNFRLSDVRRREKLNFAEFRGFIRLMKQRHDVQRINCSIAAKPEIGMTFPEFLAFLRDIQGEDVDSNLS</sequence>
<dbReference type="EMBL" id="KK034597">
    <property type="protein sequence ID" value="EXL63897.1"/>
    <property type="molecule type" value="Genomic_DNA"/>
</dbReference>
<dbReference type="SUPFAM" id="SSF47473">
    <property type="entry name" value="EF-hand"/>
    <property type="match status" value="1"/>
</dbReference>
<name>X0GJU8_FUSOX</name>